<name>A0A4R6Q5U4_9FLAO</name>
<evidence type="ECO:0000256" key="2">
    <source>
        <dbReference type="ARBA" id="ARBA00001946"/>
    </source>
</evidence>
<dbReference type="RefSeq" id="WP_133534135.1">
    <property type="nucleotide sequence ID" value="NZ_SNXR01000019.1"/>
</dbReference>
<evidence type="ECO:0000256" key="4">
    <source>
        <dbReference type="ARBA" id="ARBA00022801"/>
    </source>
</evidence>
<gene>
    <name evidence="8" type="ORF">BC748_2967</name>
</gene>
<dbReference type="PANTHER" id="PTHR12992:SF11">
    <property type="entry name" value="MITOCHONDRIAL COENZYME A DIPHOSPHATASE NUDT8"/>
    <property type="match status" value="1"/>
</dbReference>
<dbReference type="OrthoDB" id="9802805at2"/>
<dbReference type="EMBL" id="SNXR01000019">
    <property type="protein sequence ID" value="TDP57447.1"/>
    <property type="molecule type" value="Genomic_DNA"/>
</dbReference>
<dbReference type="CDD" id="cd03426">
    <property type="entry name" value="NUDIX_CoAse_Nudt7"/>
    <property type="match status" value="1"/>
</dbReference>
<dbReference type="Proteomes" id="UP000295260">
    <property type="component" value="Unassembled WGS sequence"/>
</dbReference>
<dbReference type="Pfam" id="PF00293">
    <property type="entry name" value="NUDIX"/>
    <property type="match status" value="1"/>
</dbReference>
<sequence>MKFDDFLKYTPKIAKEVTFATIAHEKMAPSNRMELLREMNSKVMNPKKAAVLMLFYPKQLDTHLVLIHRTSYNGVHSSQIAFPGGKPEIEDEDLMVTALRETHEEIGIHPSKVEIIRSFTEVYIPPSNFMVYPFMGISYHELEFQKQDEEVAGIVELSLKEFLDEKTITSKTMDTSYAGAIEVPGFMVDNHFVWGATAMMLSELKETLKSVF</sequence>
<evidence type="ECO:0000256" key="6">
    <source>
        <dbReference type="ARBA" id="ARBA00023211"/>
    </source>
</evidence>
<proteinExistence type="predicted"/>
<evidence type="ECO:0000313" key="9">
    <source>
        <dbReference type="Proteomes" id="UP000295260"/>
    </source>
</evidence>
<dbReference type="InterPro" id="IPR045121">
    <property type="entry name" value="CoAse"/>
</dbReference>
<organism evidence="8 9">
    <name type="scientific">Flavobacterium dankookense</name>
    <dbReference type="NCBI Taxonomy" id="706186"/>
    <lineage>
        <taxon>Bacteria</taxon>
        <taxon>Pseudomonadati</taxon>
        <taxon>Bacteroidota</taxon>
        <taxon>Flavobacteriia</taxon>
        <taxon>Flavobacteriales</taxon>
        <taxon>Flavobacteriaceae</taxon>
        <taxon>Flavobacterium</taxon>
    </lineage>
</organism>
<feature type="domain" description="Nudix hydrolase" evidence="7">
    <location>
        <begin position="46"/>
        <end position="182"/>
    </location>
</feature>
<keyword evidence="6" id="KW-0464">Manganese</keyword>
<dbReference type="Gene3D" id="3.90.79.10">
    <property type="entry name" value="Nucleoside Triphosphate Pyrophosphohydrolase"/>
    <property type="match status" value="1"/>
</dbReference>
<evidence type="ECO:0000256" key="1">
    <source>
        <dbReference type="ARBA" id="ARBA00001936"/>
    </source>
</evidence>
<keyword evidence="4" id="KW-0378">Hydrolase</keyword>
<dbReference type="InterPro" id="IPR000086">
    <property type="entry name" value="NUDIX_hydrolase_dom"/>
</dbReference>
<evidence type="ECO:0000313" key="8">
    <source>
        <dbReference type="EMBL" id="TDP57447.1"/>
    </source>
</evidence>
<reference evidence="8 9" key="1">
    <citation type="submission" date="2019-03" db="EMBL/GenBank/DDBJ databases">
        <title>Genomic Encyclopedia of Archaeal and Bacterial Type Strains, Phase II (KMG-II): from individual species to whole genera.</title>
        <authorList>
            <person name="Goeker M."/>
        </authorList>
    </citation>
    <scope>NUCLEOTIDE SEQUENCE [LARGE SCALE GENOMIC DNA]</scope>
    <source>
        <strain evidence="8 9">DSM 25687</strain>
    </source>
</reference>
<keyword evidence="3" id="KW-0479">Metal-binding</keyword>
<comment type="cofactor">
    <cofactor evidence="2">
        <name>Mg(2+)</name>
        <dbReference type="ChEBI" id="CHEBI:18420"/>
    </cofactor>
</comment>
<dbReference type="AlphaFoldDB" id="A0A4R6Q5U4"/>
<comment type="cofactor">
    <cofactor evidence="1">
        <name>Mn(2+)</name>
        <dbReference type="ChEBI" id="CHEBI:29035"/>
    </cofactor>
</comment>
<keyword evidence="5" id="KW-0460">Magnesium</keyword>
<evidence type="ECO:0000259" key="7">
    <source>
        <dbReference type="PROSITE" id="PS51462"/>
    </source>
</evidence>
<dbReference type="InterPro" id="IPR015797">
    <property type="entry name" value="NUDIX_hydrolase-like_dom_sf"/>
</dbReference>
<dbReference type="PANTHER" id="PTHR12992">
    <property type="entry name" value="NUDIX HYDROLASE"/>
    <property type="match status" value="1"/>
</dbReference>
<protein>
    <submittedName>
        <fullName evidence="8">8-oxo-dGTP pyrophosphatase MutT (NUDIX family)</fullName>
    </submittedName>
</protein>
<accession>A0A4R6Q5U4</accession>
<comment type="caution">
    <text evidence="8">The sequence shown here is derived from an EMBL/GenBank/DDBJ whole genome shotgun (WGS) entry which is preliminary data.</text>
</comment>
<dbReference type="GO" id="GO:0010945">
    <property type="term" value="F:coenzyme A diphosphatase activity"/>
    <property type="evidence" value="ECO:0007669"/>
    <property type="project" value="InterPro"/>
</dbReference>
<evidence type="ECO:0000256" key="3">
    <source>
        <dbReference type="ARBA" id="ARBA00022723"/>
    </source>
</evidence>
<dbReference type="PROSITE" id="PS51462">
    <property type="entry name" value="NUDIX"/>
    <property type="match status" value="1"/>
</dbReference>
<dbReference type="SUPFAM" id="SSF55811">
    <property type="entry name" value="Nudix"/>
    <property type="match status" value="1"/>
</dbReference>
<keyword evidence="9" id="KW-1185">Reference proteome</keyword>
<evidence type="ECO:0000256" key="5">
    <source>
        <dbReference type="ARBA" id="ARBA00022842"/>
    </source>
</evidence>
<dbReference type="GO" id="GO:0046872">
    <property type="term" value="F:metal ion binding"/>
    <property type="evidence" value="ECO:0007669"/>
    <property type="project" value="UniProtKB-KW"/>
</dbReference>